<feature type="coiled-coil region" evidence="1">
    <location>
        <begin position="97"/>
        <end position="131"/>
    </location>
</feature>
<keyword evidence="3" id="KW-1185">Reference proteome</keyword>
<evidence type="ECO:0000313" key="2">
    <source>
        <dbReference type="EMBL" id="CCI41087.1"/>
    </source>
</evidence>
<proteinExistence type="predicted"/>
<dbReference type="InParanoid" id="A0A024G3F2"/>
<organism evidence="2 3">
    <name type="scientific">Albugo candida</name>
    <dbReference type="NCBI Taxonomy" id="65357"/>
    <lineage>
        <taxon>Eukaryota</taxon>
        <taxon>Sar</taxon>
        <taxon>Stramenopiles</taxon>
        <taxon>Oomycota</taxon>
        <taxon>Peronosporomycetes</taxon>
        <taxon>Albuginales</taxon>
        <taxon>Albuginaceae</taxon>
        <taxon>Albugo</taxon>
    </lineage>
</organism>
<dbReference type="AlphaFoldDB" id="A0A024G3F2"/>
<evidence type="ECO:0000256" key="1">
    <source>
        <dbReference type="SAM" id="Coils"/>
    </source>
</evidence>
<dbReference type="EMBL" id="CAIX01000014">
    <property type="protein sequence ID" value="CCI41087.1"/>
    <property type="molecule type" value="Genomic_DNA"/>
</dbReference>
<reference evidence="2 3" key="1">
    <citation type="submission" date="2012-05" db="EMBL/GenBank/DDBJ databases">
        <title>Recombination and specialization in a pathogen metapopulation.</title>
        <authorList>
            <person name="Gardiner A."/>
            <person name="Kemen E."/>
            <person name="Schultz-Larsen T."/>
            <person name="MacLean D."/>
            <person name="Van Oosterhout C."/>
            <person name="Jones J.D.G."/>
        </authorList>
    </citation>
    <scope>NUCLEOTIDE SEQUENCE [LARGE SCALE GENOMIC DNA]</scope>
    <source>
        <strain evidence="2 3">Ac Nc2</strain>
    </source>
</reference>
<evidence type="ECO:0000313" key="3">
    <source>
        <dbReference type="Proteomes" id="UP000053237"/>
    </source>
</evidence>
<gene>
    <name evidence="2" type="ORF">BN9_018710</name>
</gene>
<sequence length="154" mass="17857">MPTDAELLKVANLMATRAKSIQSRLLSIQNSIRFESLEIEMLEEETLNSEIRLREIETYIVEVQEDMESCTCNIMYQEYNSELGELQAERDGELHLLQQSNLMRTSHEDKKQELELNETSLQASLVELRIQCCTLLNWISQTRQYAISAPLKCV</sequence>
<dbReference type="Proteomes" id="UP000053237">
    <property type="component" value="Unassembled WGS sequence"/>
</dbReference>
<accession>A0A024G3F2</accession>
<name>A0A024G3F2_9STRA</name>
<comment type="caution">
    <text evidence="2">The sequence shown here is derived from an EMBL/GenBank/DDBJ whole genome shotgun (WGS) entry which is preliminary data.</text>
</comment>
<keyword evidence="1" id="KW-0175">Coiled coil</keyword>
<protein>
    <submittedName>
        <fullName evidence="2">Uncharacterized protein</fullName>
    </submittedName>
</protein>